<evidence type="ECO:0000256" key="1">
    <source>
        <dbReference type="SAM" id="Phobius"/>
    </source>
</evidence>
<evidence type="ECO:0000313" key="3">
    <source>
        <dbReference type="Proteomes" id="UP000811545"/>
    </source>
</evidence>
<proteinExistence type="predicted"/>
<dbReference type="EMBL" id="QLTW01000284">
    <property type="protein sequence ID" value="MBT9146044.1"/>
    <property type="molecule type" value="Genomic_DNA"/>
</dbReference>
<protein>
    <submittedName>
        <fullName evidence="2">Uncharacterized protein</fullName>
    </submittedName>
</protein>
<sequence>MRYLLILLIISIIAIVVINTINYLLRHEQTENQTEVEQPNWSKVDPLNFLNIPKKHPEKPYTIVNYPPQEPTCFMLNILLQG</sequence>
<reference evidence="2 3" key="1">
    <citation type="journal article" date="2021" name="bioRxiv">
        <title>Unique metabolic strategies in Hadean analogues reveal hints for primordial physiology.</title>
        <authorList>
            <person name="Nobu M.K."/>
            <person name="Nakai R."/>
            <person name="Tamazawa S."/>
            <person name="Mori H."/>
            <person name="Toyoda A."/>
            <person name="Ijiri A."/>
            <person name="Suzuki S."/>
            <person name="Kurokawa K."/>
            <person name="Kamagata Y."/>
            <person name="Tamaki H."/>
        </authorList>
    </citation>
    <scope>NUCLEOTIDE SEQUENCE [LARGE SCALE GENOMIC DNA]</scope>
    <source>
        <strain evidence="2">BS525</strain>
    </source>
</reference>
<evidence type="ECO:0000313" key="2">
    <source>
        <dbReference type="EMBL" id="MBT9146044.1"/>
    </source>
</evidence>
<dbReference type="AlphaFoldDB" id="A0A9E2BIU4"/>
<dbReference type="Proteomes" id="UP000811545">
    <property type="component" value="Unassembled WGS sequence"/>
</dbReference>
<gene>
    <name evidence="2" type="ORF">DDT42_01923</name>
</gene>
<keyword evidence="1" id="KW-1133">Transmembrane helix</keyword>
<name>A0A9E2BIU4_PSYF1</name>
<keyword evidence="1" id="KW-0472">Membrane</keyword>
<keyword evidence="1" id="KW-0812">Transmembrane</keyword>
<feature type="transmembrane region" description="Helical" evidence="1">
    <location>
        <begin position="6"/>
        <end position="25"/>
    </location>
</feature>
<accession>A0A9E2BIU4</accession>
<comment type="caution">
    <text evidence="2">The sequence shown here is derived from an EMBL/GenBank/DDBJ whole genome shotgun (WGS) entry which is preliminary data.</text>
</comment>
<organism evidence="2 3">
    <name type="scientific">Psychracetigena formicireducens</name>
    <dbReference type="NCBI Taxonomy" id="2986056"/>
    <lineage>
        <taxon>Bacteria</taxon>
        <taxon>Bacillati</taxon>
        <taxon>Candidatus Lithacetigenota</taxon>
        <taxon>Candidatus Psychracetigena</taxon>
    </lineage>
</organism>